<feature type="region of interest" description="Disordered" evidence="1">
    <location>
        <begin position="222"/>
        <end position="244"/>
    </location>
</feature>
<feature type="region of interest" description="Disordered" evidence="1">
    <location>
        <begin position="543"/>
        <end position="621"/>
    </location>
</feature>
<feature type="compositionally biased region" description="Acidic residues" evidence="1">
    <location>
        <begin position="360"/>
        <end position="369"/>
    </location>
</feature>
<proteinExistence type="predicted"/>
<feature type="compositionally biased region" description="Polar residues" evidence="1">
    <location>
        <begin position="543"/>
        <end position="552"/>
    </location>
</feature>
<evidence type="ECO:0000259" key="2">
    <source>
        <dbReference type="Pfam" id="PF15282"/>
    </source>
</evidence>
<sequence length="672" mass="69703">SCSVSGCTPSSPTASNRSIPCGIPRKLSTAADTELLPAAAAAAAAAAAGYNPASTTAADSAGCLAAEDHGGSHTATPGTAGHSLPATPAQEPAIQAPVRQQPKVQTTPPPAIQGQKLGSLTPPSSPKAQRAGHRRILSDVTHSAVFGVPASKSTQLLQAAAAEASLNKSKNLPRSATTTPSGSPRASQQNVYNPSEGSTWNPFDDDNFSKLTAEELLNKDFAKLGEGKHPEKLGGSAESLIPGFQPTQGDAFAASSFAAGTEKADVAVESLIPGLEPPVPQRLPSQTESVASNRTGLQREPNPCPVITIEHFKETAGVKGLPLYPDPSRGPGPKTQNSLESDYLARDGPSSNSSFHSSEEEGTDLEGDMLDCSGSRPLLMESEEEDESCKPLQGKLGGAVPFAQPEGSTEPAKAAQGGRKNQFRALTQPTADGLGEPDVFATAPFRSSRVPTDDTDIFAKAPFVSKGSVALSQPEEADVFLRAPFTKKKSLEELAGAQIATSQESPAQAGLLGPTDDVPLLPGLDRAVYPSVRAQYSVAGFAQQSNLPSHSVQAADRLDSISPRGPALESGAHPNDRNKGPQPQKEVVSGPVAGKPFRPQSLSKYSRHYSPEDEPTPEAQPIAAYKIVSQTNKQSIAGSVSITSLSSRTTELPAADPFALAPFPSKSGKQKP</sequence>
<dbReference type="PANTHER" id="PTHR47907">
    <property type="entry name" value="PROTEIN KINASE DOMAIN-CONTAINING PROTEIN"/>
    <property type="match status" value="1"/>
</dbReference>
<evidence type="ECO:0000313" key="4">
    <source>
        <dbReference type="Proteomes" id="UP000314985"/>
    </source>
</evidence>
<evidence type="ECO:0000256" key="1">
    <source>
        <dbReference type="SAM" id="MobiDB-lite"/>
    </source>
</evidence>
<feature type="region of interest" description="Disordered" evidence="1">
    <location>
        <begin position="65"/>
        <end position="136"/>
    </location>
</feature>
<reference evidence="3" key="2">
    <citation type="submission" date="2025-08" db="UniProtKB">
        <authorList>
            <consortium name="Ensembl"/>
        </authorList>
    </citation>
    <scope>IDENTIFICATION</scope>
</reference>
<dbReference type="AlphaFoldDB" id="A0A4X1W9Z5"/>
<feature type="region of interest" description="Disordered" evidence="1">
    <location>
        <begin position="160"/>
        <end position="207"/>
    </location>
</feature>
<dbReference type="Proteomes" id="UP000314985">
    <property type="component" value="Chromosome 3"/>
</dbReference>
<name>A0A4X1W9Z5_PIG</name>
<feature type="region of interest" description="Disordered" evidence="1">
    <location>
        <begin position="275"/>
        <end position="304"/>
    </location>
</feature>
<feature type="region of interest" description="Disordered" evidence="1">
    <location>
        <begin position="318"/>
        <end position="437"/>
    </location>
</feature>
<feature type="compositionally biased region" description="Polar residues" evidence="1">
    <location>
        <begin position="283"/>
        <end position="296"/>
    </location>
</feature>
<feature type="compositionally biased region" description="Basic and acidic residues" evidence="1">
    <location>
        <begin position="222"/>
        <end position="232"/>
    </location>
</feature>
<feature type="compositionally biased region" description="Low complexity" evidence="1">
    <location>
        <begin position="652"/>
        <end position="664"/>
    </location>
</feature>
<protein>
    <recommendedName>
        <fullName evidence="2">BMP-2-inducible protein kinase C-terminal domain-containing protein</fullName>
    </recommendedName>
</protein>
<feature type="region of interest" description="Disordered" evidence="1">
    <location>
        <begin position="1"/>
        <end position="24"/>
    </location>
</feature>
<organism evidence="3 4">
    <name type="scientific">Sus scrofa</name>
    <name type="common">Pig</name>
    <dbReference type="NCBI Taxonomy" id="9823"/>
    <lineage>
        <taxon>Eukaryota</taxon>
        <taxon>Metazoa</taxon>
        <taxon>Chordata</taxon>
        <taxon>Craniata</taxon>
        <taxon>Vertebrata</taxon>
        <taxon>Euteleostomi</taxon>
        <taxon>Mammalia</taxon>
        <taxon>Eutheria</taxon>
        <taxon>Laurasiatheria</taxon>
        <taxon>Artiodactyla</taxon>
        <taxon>Suina</taxon>
        <taxon>Suidae</taxon>
        <taxon>Sus</taxon>
    </lineage>
</organism>
<feature type="region of interest" description="Disordered" evidence="1">
    <location>
        <begin position="646"/>
        <end position="672"/>
    </location>
</feature>
<feature type="domain" description="BMP-2-inducible protein kinase C-terminal" evidence="2">
    <location>
        <begin position="453"/>
        <end position="667"/>
    </location>
</feature>
<feature type="compositionally biased region" description="Polar residues" evidence="1">
    <location>
        <begin position="166"/>
        <end position="201"/>
    </location>
</feature>
<dbReference type="PANTHER" id="PTHR47907:SF5">
    <property type="entry name" value="AP2 ASSOCIATED KINASE 1"/>
    <property type="match status" value="1"/>
</dbReference>
<dbReference type="InterPro" id="IPR051744">
    <property type="entry name" value="AP2_assoc_SerThr_kinase"/>
</dbReference>
<accession>A0A4X1W9Z5</accession>
<dbReference type="Pfam" id="PF15282">
    <property type="entry name" value="BMP2K_C"/>
    <property type="match status" value="1"/>
</dbReference>
<feature type="compositionally biased region" description="Polar residues" evidence="1">
    <location>
        <begin position="1"/>
        <end position="18"/>
    </location>
</feature>
<evidence type="ECO:0000313" key="3">
    <source>
        <dbReference type="Ensembl" id="ENSSSCP00070051091.1"/>
    </source>
</evidence>
<dbReference type="Ensembl" id="ENSSSCT00070059966.1">
    <property type="protein sequence ID" value="ENSSSCP00070051091.1"/>
    <property type="gene ID" value="ENSSSCG00070029825.1"/>
</dbReference>
<reference evidence="3 4" key="1">
    <citation type="submission" date="2017-08" db="EMBL/GenBank/DDBJ databases">
        <title>USMARCv1.0.</title>
        <authorList>
            <person name="Hannum G.I."/>
            <person name="Koren S."/>
            <person name="Schroeder S.G."/>
            <person name="Chin S.C."/>
            <person name="Nonneman D.J."/>
            <person name="Becker S.A."/>
            <person name="Rosen B.D."/>
            <person name="Bickhart D.M."/>
            <person name="Putnam N.H."/>
            <person name="Green R.E."/>
            <person name="Tuggle C.K."/>
            <person name="Liu H."/>
            <person name="Rohrer G.A."/>
            <person name="Warr A."/>
            <person name="Hall R."/>
            <person name="Kim K."/>
            <person name="Hume D.A."/>
            <person name="Talbot R."/>
            <person name="Chow W."/>
            <person name="Howe K."/>
            <person name="Schwartz A.S."/>
            <person name="Watson M."/>
            <person name="Archibald A.L."/>
            <person name="Phillippy A.M."/>
            <person name="Smith T.P.L."/>
        </authorList>
    </citation>
    <scope>NUCLEOTIDE SEQUENCE [LARGE SCALE GENOMIC DNA]</scope>
</reference>
<dbReference type="InterPro" id="IPR028182">
    <property type="entry name" value="BMP2K_C"/>
</dbReference>